<dbReference type="SUPFAM" id="SSF51735">
    <property type="entry name" value="NAD(P)-binding Rossmann-fold domains"/>
    <property type="match status" value="1"/>
</dbReference>
<dbReference type="PROSITE" id="PS00061">
    <property type="entry name" value="ADH_SHORT"/>
    <property type="match status" value="1"/>
</dbReference>
<dbReference type="InterPro" id="IPR057326">
    <property type="entry name" value="KR_dom"/>
</dbReference>
<dbReference type="PANTHER" id="PTHR43639:SF1">
    <property type="entry name" value="SHORT-CHAIN DEHYDROGENASE_REDUCTASE FAMILY PROTEIN"/>
    <property type="match status" value="1"/>
</dbReference>
<dbReference type="FunFam" id="3.40.50.720:FF:000084">
    <property type="entry name" value="Short-chain dehydrogenase reductase"/>
    <property type="match status" value="1"/>
</dbReference>
<dbReference type="GO" id="GO:0016491">
    <property type="term" value="F:oxidoreductase activity"/>
    <property type="evidence" value="ECO:0007669"/>
    <property type="project" value="UniProtKB-KW"/>
</dbReference>
<evidence type="ECO:0000259" key="3">
    <source>
        <dbReference type="SMART" id="SM00822"/>
    </source>
</evidence>
<dbReference type="PANTHER" id="PTHR43639">
    <property type="entry name" value="OXIDOREDUCTASE, SHORT-CHAIN DEHYDROGENASE/REDUCTASE FAMILY (AFU_ORTHOLOGUE AFUA_5G02870)"/>
    <property type="match status" value="1"/>
</dbReference>
<gene>
    <name evidence="4" type="ORF">SAMN05444716_108114</name>
</gene>
<dbReference type="PRINTS" id="PR00081">
    <property type="entry name" value="GDHRDH"/>
</dbReference>
<dbReference type="PRINTS" id="PR00080">
    <property type="entry name" value="SDRFAMILY"/>
</dbReference>
<feature type="domain" description="Ketoreductase" evidence="3">
    <location>
        <begin position="5"/>
        <end position="189"/>
    </location>
</feature>
<dbReference type="EMBL" id="FPAB01000008">
    <property type="protein sequence ID" value="SFT13304.1"/>
    <property type="molecule type" value="Genomic_DNA"/>
</dbReference>
<evidence type="ECO:0000313" key="4">
    <source>
        <dbReference type="EMBL" id="SFT13304.1"/>
    </source>
</evidence>
<dbReference type="Proteomes" id="UP000198873">
    <property type="component" value="Unassembled WGS sequence"/>
</dbReference>
<evidence type="ECO:0000313" key="5">
    <source>
        <dbReference type="Proteomes" id="UP000198873"/>
    </source>
</evidence>
<dbReference type="SMART" id="SM00822">
    <property type="entry name" value="PKS_KR"/>
    <property type="match status" value="1"/>
</dbReference>
<comment type="similarity">
    <text evidence="1">Belongs to the short-chain dehydrogenases/reductases (SDR) family.</text>
</comment>
<dbReference type="STRING" id="1176198.SAMN05444716_108114"/>
<dbReference type="Pfam" id="PF13561">
    <property type="entry name" value="adh_short_C2"/>
    <property type="match status" value="1"/>
</dbReference>
<dbReference type="RefSeq" id="WP_093844057.1">
    <property type="nucleotide sequence ID" value="NZ_FPAB01000008.1"/>
</dbReference>
<evidence type="ECO:0000256" key="1">
    <source>
        <dbReference type="ARBA" id="ARBA00006484"/>
    </source>
</evidence>
<reference evidence="5" key="1">
    <citation type="submission" date="2016-10" db="EMBL/GenBank/DDBJ databases">
        <authorList>
            <person name="Varghese N."/>
            <person name="Submissions S."/>
        </authorList>
    </citation>
    <scope>NUCLEOTIDE SEQUENCE [LARGE SCALE GENOMIC DNA]</scope>
    <source>
        <strain evidence="5">CGMCC 4.7047</strain>
    </source>
</reference>
<dbReference type="InterPro" id="IPR020904">
    <property type="entry name" value="Sc_DH/Rdtase_CS"/>
</dbReference>
<dbReference type="InterPro" id="IPR036291">
    <property type="entry name" value="NAD(P)-bd_dom_sf"/>
</dbReference>
<evidence type="ECO:0000256" key="2">
    <source>
        <dbReference type="ARBA" id="ARBA00023002"/>
    </source>
</evidence>
<sequence length="253" mass="26359">MAVDRIALITGANRGLGRSAALALARRGVRVVVTHRGDADGAEETAQRVRAEGGTAAVLRLDISDVSSFGTFVAELSQLLERYGDASRLDIMVNNAGVGVFGPLEAVTPDDFDTVFDTNVRGTFFLIQSVLPLLAPGAGIINVTSSLTRHTSPATSVYSASKAAVEIMSRTLAAELGPRGIRVNSLAPGPTATEFNGGAMRDDAEMRQGLAQQTALGRVGEPEEIGDAIAALASESLRWVTAQRVEVSGGVLL</sequence>
<accession>A0A1I6VIN3</accession>
<organism evidence="4 5">
    <name type="scientific">Streptomyces harbinensis</name>
    <dbReference type="NCBI Taxonomy" id="1176198"/>
    <lineage>
        <taxon>Bacteria</taxon>
        <taxon>Bacillati</taxon>
        <taxon>Actinomycetota</taxon>
        <taxon>Actinomycetes</taxon>
        <taxon>Kitasatosporales</taxon>
        <taxon>Streptomycetaceae</taxon>
        <taxon>Streptomyces</taxon>
    </lineage>
</organism>
<keyword evidence="2" id="KW-0560">Oxidoreductase</keyword>
<name>A0A1I6VIN3_9ACTN</name>
<dbReference type="Gene3D" id="3.40.50.720">
    <property type="entry name" value="NAD(P)-binding Rossmann-like Domain"/>
    <property type="match status" value="1"/>
</dbReference>
<keyword evidence="5" id="KW-1185">Reference proteome</keyword>
<dbReference type="AlphaFoldDB" id="A0A1I6VIN3"/>
<proteinExistence type="inferred from homology"/>
<dbReference type="InterPro" id="IPR002347">
    <property type="entry name" value="SDR_fam"/>
</dbReference>
<protein>
    <submittedName>
        <fullName evidence="4">NAD(P)-dependent dehydrogenase, short-chain alcohol dehydrogenase family</fullName>
    </submittedName>
</protein>